<dbReference type="Proteomes" id="UP000276133">
    <property type="component" value="Unassembled WGS sequence"/>
</dbReference>
<dbReference type="AlphaFoldDB" id="A0A3M7PC94"/>
<reference evidence="1 2" key="1">
    <citation type="journal article" date="2018" name="Sci. Rep.">
        <title>Genomic signatures of local adaptation to the degree of environmental predictability in rotifers.</title>
        <authorList>
            <person name="Franch-Gras L."/>
            <person name="Hahn C."/>
            <person name="Garcia-Roger E.M."/>
            <person name="Carmona M.J."/>
            <person name="Serra M."/>
            <person name="Gomez A."/>
        </authorList>
    </citation>
    <scope>NUCLEOTIDE SEQUENCE [LARGE SCALE GENOMIC DNA]</scope>
    <source>
        <strain evidence="1">HYR1</strain>
    </source>
</reference>
<sequence>MCLKFQHMTGHSFLEWNDSHKIVEMNKQCWQLSRCSCPFANIIEKNASKGRRKKALPALIRNSIGPINQELFSLQTNSNLAETPITIETQSIESEPSIQIALLTANDNSSQTVQKRGRGPSRKNDLVQTLNVTQKILFCSASSVVEIFFSCFSIISTFVSSVKDLRFFGSVSDDLDVETFGTDFLFNEVNF</sequence>
<proteinExistence type="predicted"/>
<accession>A0A3M7PC94</accession>
<comment type="caution">
    <text evidence="1">The sequence shown here is derived from an EMBL/GenBank/DDBJ whole genome shotgun (WGS) entry which is preliminary data.</text>
</comment>
<evidence type="ECO:0000313" key="2">
    <source>
        <dbReference type="Proteomes" id="UP000276133"/>
    </source>
</evidence>
<organism evidence="1 2">
    <name type="scientific">Brachionus plicatilis</name>
    <name type="common">Marine rotifer</name>
    <name type="synonym">Brachionus muelleri</name>
    <dbReference type="NCBI Taxonomy" id="10195"/>
    <lineage>
        <taxon>Eukaryota</taxon>
        <taxon>Metazoa</taxon>
        <taxon>Spiralia</taxon>
        <taxon>Gnathifera</taxon>
        <taxon>Rotifera</taxon>
        <taxon>Eurotatoria</taxon>
        <taxon>Monogononta</taxon>
        <taxon>Pseudotrocha</taxon>
        <taxon>Ploima</taxon>
        <taxon>Brachionidae</taxon>
        <taxon>Brachionus</taxon>
    </lineage>
</organism>
<dbReference type="EMBL" id="REGN01011943">
    <property type="protein sequence ID" value="RMZ96726.1"/>
    <property type="molecule type" value="Genomic_DNA"/>
</dbReference>
<gene>
    <name evidence="1" type="ORF">BpHYR1_001172</name>
</gene>
<protein>
    <submittedName>
        <fullName evidence="1">Uncharacterized protein</fullName>
    </submittedName>
</protein>
<keyword evidence="2" id="KW-1185">Reference proteome</keyword>
<evidence type="ECO:0000313" key="1">
    <source>
        <dbReference type="EMBL" id="RMZ96726.1"/>
    </source>
</evidence>
<name>A0A3M7PC94_BRAPC</name>